<sequence length="184" mass="21861">MSAIFQTERLVMKQIDEVHAEQVVDYMVRNQEFLSAWEIKREPAFYTMEWQTKVLREERIQYERGHLFKLWIYELDDLERIIGSIALSNIIRGAFQSCHLGYKLDKDLQGRGYISEALSLMIAIAFRDLELHRIEANIMPHNKASLRVVEKQGFQYEGLAKKYLKINGKWEDHIHMVLLNEEME</sequence>
<dbReference type="EMBL" id="LS992241">
    <property type="protein sequence ID" value="SYX83021.1"/>
    <property type="molecule type" value="Genomic_DNA"/>
</dbReference>
<evidence type="ECO:0000256" key="1">
    <source>
        <dbReference type="ARBA" id="ARBA00022679"/>
    </source>
</evidence>
<dbReference type="GO" id="GO:0008999">
    <property type="term" value="F:protein-N-terminal-alanine acetyltransferase activity"/>
    <property type="evidence" value="ECO:0007669"/>
    <property type="project" value="TreeGrafter"/>
</dbReference>
<evidence type="ECO:0000313" key="5">
    <source>
        <dbReference type="EMBL" id="SYX83021.1"/>
    </source>
</evidence>
<name>A0A383R8Q2_PAEAL</name>
<dbReference type="Proteomes" id="UP000304148">
    <property type="component" value="Chromosome"/>
</dbReference>
<dbReference type="PANTHER" id="PTHR43792:SF8">
    <property type="entry name" value="[RIBOSOMAL PROTEIN US5]-ALANINE N-ACETYLTRANSFERASE"/>
    <property type="match status" value="1"/>
</dbReference>
<accession>A0A383R8Q2</accession>
<dbReference type="GO" id="GO:0005737">
    <property type="term" value="C:cytoplasm"/>
    <property type="evidence" value="ECO:0007669"/>
    <property type="project" value="TreeGrafter"/>
</dbReference>
<evidence type="ECO:0000259" key="4">
    <source>
        <dbReference type="PROSITE" id="PS51186"/>
    </source>
</evidence>
<evidence type="ECO:0000313" key="6">
    <source>
        <dbReference type="Proteomes" id="UP000304148"/>
    </source>
</evidence>
<dbReference type="PANTHER" id="PTHR43792">
    <property type="entry name" value="GNAT FAMILY, PUTATIVE (AFU_ORTHOLOGUE AFUA_3G00765)-RELATED-RELATED"/>
    <property type="match status" value="1"/>
</dbReference>
<dbReference type="PROSITE" id="PS51186">
    <property type="entry name" value="GNAT"/>
    <property type="match status" value="1"/>
</dbReference>
<dbReference type="Gene3D" id="3.40.630.30">
    <property type="match status" value="1"/>
</dbReference>
<organism evidence="5 6">
    <name type="scientific">Paenibacillus alvei</name>
    <name type="common">Bacillus alvei</name>
    <dbReference type="NCBI Taxonomy" id="44250"/>
    <lineage>
        <taxon>Bacteria</taxon>
        <taxon>Bacillati</taxon>
        <taxon>Bacillota</taxon>
        <taxon>Bacilli</taxon>
        <taxon>Bacillales</taxon>
        <taxon>Paenibacillaceae</taxon>
        <taxon>Paenibacillus</taxon>
    </lineage>
</organism>
<feature type="domain" description="N-acetyltransferase" evidence="4">
    <location>
        <begin position="24"/>
        <end position="181"/>
    </location>
</feature>
<keyword evidence="1 5" id="KW-0808">Transferase</keyword>
<reference evidence="6" key="1">
    <citation type="submission" date="2018-08" db="EMBL/GenBank/DDBJ databases">
        <authorList>
            <person name="Chevrot R."/>
        </authorList>
    </citation>
    <scope>NUCLEOTIDE SEQUENCE [LARGE SCALE GENOMIC DNA]</scope>
</reference>
<gene>
    <name evidence="5" type="ORF">PBLR_11443</name>
</gene>
<comment type="similarity">
    <text evidence="3">Belongs to the acetyltransferase family. RimJ subfamily.</text>
</comment>
<dbReference type="AlphaFoldDB" id="A0A383R8Q2"/>
<dbReference type="Pfam" id="PF13302">
    <property type="entry name" value="Acetyltransf_3"/>
    <property type="match status" value="1"/>
</dbReference>
<dbReference type="RefSeq" id="WP_138185180.1">
    <property type="nucleotide sequence ID" value="NZ_LS992241.1"/>
</dbReference>
<keyword evidence="2" id="KW-0012">Acyltransferase</keyword>
<dbReference type="SUPFAM" id="SSF55729">
    <property type="entry name" value="Acyl-CoA N-acyltransferases (Nat)"/>
    <property type="match status" value="1"/>
</dbReference>
<dbReference type="InterPro" id="IPR000182">
    <property type="entry name" value="GNAT_dom"/>
</dbReference>
<dbReference type="InterPro" id="IPR016181">
    <property type="entry name" value="Acyl_CoA_acyltransferase"/>
</dbReference>
<evidence type="ECO:0000256" key="2">
    <source>
        <dbReference type="ARBA" id="ARBA00023315"/>
    </source>
</evidence>
<evidence type="ECO:0000256" key="3">
    <source>
        <dbReference type="ARBA" id="ARBA00038502"/>
    </source>
</evidence>
<proteinExistence type="inferred from homology"/>
<dbReference type="InterPro" id="IPR051531">
    <property type="entry name" value="N-acetyltransferase"/>
</dbReference>
<protein>
    <submittedName>
        <fullName evidence="5">Alanine acetyltransferase</fullName>
    </submittedName>
</protein>